<evidence type="ECO:0000259" key="1">
    <source>
        <dbReference type="Pfam" id="PF03235"/>
    </source>
</evidence>
<dbReference type="EMBL" id="VFWZ01000008">
    <property type="protein sequence ID" value="TPN82953.1"/>
    <property type="molecule type" value="Genomic_DNA"/>
</dbReference>
<evidence type="ECO:0000313" key="3">
    <source>
        <dbReference type="EMBL" id="TPN82953.1"/>
    </source>
</evidence>
<evidence type="ECO:0000313" key="4">
    <source>
        <dbReference type="Proteomes" id="UP000315540"/>
    </source>
</evidence>
<dbReference type="InterPro" id="IPR004919">
    <property type="entry name" value="GmrSD_N"/>
</dbReference>
<feature type="domain" description="GmrSD restriction endonucleases N-terminal" evidence="1">
    <location>
        <begin position="8"/>
        <end position="206"/>
    </location>
</feature>
<dbReference type="PANTHER" id="PTHR35149:SF1">
    <property type="entry name" value="DUF5655 DOMAIN-CONTAINING PROTEIN"/>
    <property type="match status" value="1"/>
</dbReference>
<feature type="domain" description="GmrSD restriction endonucleases C-terminal" evidence="2">
    <location>
        <begin position="417"/>
        <end position="561"/>
    </location>
</feature>
<comment type="caution">
    <text evidence="3">The sequence shown here is derived from an EMBL/GenBank/DDBJ whole genome shotgun (WGS) entry which is preliminary data.</text>
</comment>
<evidence type="ECO:0000259" key="2">
    <source>
        <dbReference type="Pfam" id="PF07510"/>
    </source>
</evidence>
<dbReference type="Proteomes" id="UP000315540">
    <property type="component" value="Unassembled WGS sequence"/>
</dbReference>
<keyword evidence="4" id="KW-1185">Reference proteome</keyword>
<dbReference type="Pfam" id="PF03235">
    <property type="entry name" value="GmrSD_N"/>
    <property type="match status" value="1"/>
</dbReference>
<organism evidence="3 4">
    <name type="scientific">Aquimarina algicola</name>
    <dbReference type="NCBI Taxonomy" id="2589995"/>
    <lineage>
        <taxon>Bacteria</taxon>
        <taxon>Pseudomonadati</taxon>
        <taxon>Bacteroidota</taxon>
        <taxon>Flavobacteriia</taxon>
        <taxon>Flavobacteriales</taxon>
        <taxon>Flavobacteriaceae</taxon>
        <taxon>Aquimarina</taxon>
    </lineage>
</organism>
<reference evidence="3 4" key="1">
    <citation type="submission" date="2019-06" db="EMBL/GenBank/DDBJ databases">
        <authorList>
            <person name="Meng X."/>
        </authorList>
    </citation>
    <scope>NUCLEOTIDE SEQUENCE [LARGE SCALE GENOMIC DNA]</scope>
    <source>
        <strain evidence="3 4">M625</strain>
    </source>
</reference>
<accession>A0A504J5Q0</accession>
<dbReference type="AlphaFoldDB" id="A0A504J5Q0"/>
<protein>
    <submittedName>
        <fullName evidence="3">DUF262 domain-containing protein</fullName>
    </submittedName>
</protein>
<name>A0A504J5Q0_9FLAO</name>
<gene>
    <name evidence="3" type="ORF">FHK87_21240</name>
</gene>
<dbReference type="RefSeq" id="WP_140596452.1">
    <property type="nucleotide sequence ID" value="NZ_VFWZ01000008.1"/>
</dbReference>
<dbReference type="InterPro" id="IPR011089">
    <property type="entry name" value="GmrSD_C"/>
</dbReference>
<dbReference type="PANTHER" id="PTHR35149">
    <property type="entry name" value="SLL5132 PROTEIN"/>
    <property type="match status" value="1"/>
</dbReference>
<sequence>MDASKKTINDIFNGNRVLEIPFFQRAYVWGKPQWERLLMDMEYVSLLNKPYFLGSVILKQQSTDTSRNFGDVRTLIDGQQRLTTLSIFFKVLCLKTNQNTSFDRVFKLINNDIALYHNHNDIESFTRILQLDTEEVLEGTDAITEAYHYFKRFVMPDKLNFNKILNNLTFVGIDLAFDEDEQKIFDTINSLGVRLTTAELLKNHLFTRDDVDTYNNNWKDIFEKDEETRAFWDKEVMTGRLRRQNIDLFFYSLLQIKIQDPNLKVSSEDKNIFSRVEGLFNSYKRFIAVYNIEKEVLIQEIKQYALLYKRNFNFNIVREELSHQSGMDRINMIIFGLDNTTLFPYILYVLKEVTDQDKRNELFEYLETYIMRRIVCRTSNKNYNQLFSDRFIANRLLDKEQLKLFIEKRSDKVNFMPNNDDLKTAFHESKHTNKQSAGILYMIESKIRNKARHSTALLGLNRYSLEHIMPKKWENHWNTVATEDELKFRNKKLLTLGNLTIITTSLNASIRDASWDVKREGRNTKNGLKQFATGIETFGTFIDEPEWNEEVIARRANYLYEQAKNIWTI</sequence>
<proteinExistence type="predicted"/>
<dbReference type="OrthoDB" id="9798761at2"/>
<dbReference type="Pfam" id="PF07510">
    <property type="entry name" value="GmrSD_C"/>
    <property type="match status" value="1"/>
</dbReference>